<dbReference type="Proteomes" id="UP001171945">
    <property type="component" value="Unassembled WGS sequence"/>
</dbReference>
<dbReference type="EC" id="2.7.1.33" evidence="7"/>
<comment type="cofactor">
    <cofactor evidence="2">
        <name>K(+)</name>
        <dbReference type="ChEBI" id="CHEBI:29103"/>
    </cofactor>
</comment>
<name>A0ABT7VVK9_9GAMM</name>
<keyword evidence="8" id="KW-0963">Cytoplasm</keyword>
<evidence type="ECO:0000256" key="14">
    <source>
        <dbReference type="ARBA" id="ARBA00022993"/>
    </source>
</evidence>
<dbReference type="NCBIfam" id="TIGR00671">
    <property type="entry name" value="baf"/>
    <property type="match status" value="1"/>
</dbReference>
<evidence type="ECO:0000256" key="6">
    <source>
        <dbReference type="ARBA" id="ARBA00011738"/>
    </source>
</evidence>
<dbReference type="CDD" id="cd24015">
    <property type="entry name" value="ASKHA_NBD_PanK-III"/>
    <property type="match status" value="1"/>
</dbReference>
<keyword evidence="12" id="KW-0067">ATP-binding</keyword>
<evidence type="ECO:0000256" key="9">
    <source>
        <dbReference type="ARBA" id="ARBA00022679"/>
    </source>
</evidence>
<protein>
    <recommendedName>
        <fullName evidence="16">Type III pantothenate kinase</fullName>
        <ecNumber evidence="7">2.7.1.33</ecNumber>
    </recommendedName>
</protein>
<evidence type="ECO:0000256" key="2">
    <source>
        <dbReference type="ARBA" id="ARBA00001958"/>
    </source>
</evidence>
<keyword evidence="13" id="KW-0630">Potassium</keyword>
<comment type="caution">
    <text evidence="17">The sequence shown here is derived from an EMBL/GenBank/DDBJ whole genome shotgun (WGS) entry which is preliminary data.</text>
</comment>
<dbReference type="Pfam" id="PF03309">
    <property type="entry name" value="Pan_kinase"/>
    <property type="match status" value="1"/>
</dbReference>
<comment type="pathway">
    <text evidence="5">Cofactor biosynthesis; coenzyme A biosynthesis; CoA from (R)-pantothenate: step 1/5.</text>
</comment>
<keyword evidence="10" id="KW-0547">Nucleotide-binding</keyword>
<evidence type="ECO:0000256" key="16">
    <source>
        <dbReference type="ARBA" id="ARBA00040883"/>
    </source>
</evidence>
<evidence type="ECO:0000256" key="7">
    <source>
        <dbReference type="ARBA" id="ARBA00012102"/>
    </source>
</evidence>
<evidence type="ECO:0000256" key="12">
    <source>
        <dbReference type="ARBA" id="ARBA00022840"/>
    </source>
</evidence>
<keyword evidence="18" id="KW-1185">Reference proteome</keyword>
<dbReference type="SUPFAM" id="SSF53067">
    <property type="entry name" value="Actin-like ATPase domain"/>
    <property type="match status" value="2"/>
</dbReference>
<keyword evidence="14" id="KW-0173">Coenzyme A biosynthesis</keyword>
<evidence type="ECO:0000256" key="5">
    <source>
        <dbReference type="ARBA" id="ARBA00005225"/>
    </source>
</evidence>
<dbReference type="Gene3D" id="3.30.420.40">
    <property type="match status" value="2"/>
</dbReference>
<dbReference type="EMBL" id="JAUCGM010000749">
    <property type="protein sequence ID" value="MDM8563612.1"/>
    <property type="molecule type" value="Genomic_DNA"/>
</dbReference>
<evidence type="ECO:0000256" key="4">
    <source>
        <dbReference type="ARBA" id="ARBA00004496"/>
    </source>
</evidence>
<evidence type="ECO:0000256" key="15">
    <source>
        <dbReference type="ARBA" id="ARBA00038036"/>
    </source>
</evidence>
<comment type="catalytic activity">
    <reaction evidence="1">
        <text>(R)-pantothenate + ATP = (R)-4'-phosphopantothenate + ADP + H(+)</text>
        <dbReference type="Rhea" id="RHEA:16373"/>
        <dbReference type="ChEBI" id="CHEBI:10986"/>
        <dbReference type="ChEBI" id="CHEBI:15378"/>
        <dbReference type="ChEBI" id="CHEBI:29032"/>
        <dbReference type="ChEBI" id="CHEBI:30616"/>
        <dbReference type="ChEBI" id="CHEBI:456216"/>
        <dbReference type="EC" id="2.7.1.33"/>
    </reaction>
</comment>
<evidence type="ECO:0000313" key="18">
    <source>
        <dbReference type="Proteomes" id="UP001171945"/>
    </source>
</evidence>
<comment type="subunit">
    <text evidence="6">Homodimer.</text>
</comment>
<dbReference type="InterPro" id="IPR043129">
    <property type="entry name" value="ATPase_NBD"/>
</dbReference>
<dbReference type="InterPro" id="IPR004619">
    <property type="entry name" value="Type_III_PanK"/>
</dbReference>
<evidence type="ECO:0000256" key="8">
    <source>
        <dbReference type="ARBA" id="ARBA00022490"/>
    </source>
</evidence>
<comment type="cofactor">
    <cofactor evidence="3">
        <name>NH4(+)</name>
        <dbReference type="ChEBI" id="CHEBI:28938"/>
    </cofactor>
</comment>
<evidence type="ECO:0000256" key="3">
    <source>
        <dbReference type="ARBA" id="ARBA00001972"/>
    </source>
</evidence>
<evidence type="ECO:0000256" key="13">
    <source>
        <dbReference type="ARBA" id="ARBA00022958"/>
    </source>
</evidence>
<reference evidence="17" key="1">
    <citation type="submission" date="2023-06" db="EMBL/GenBank/DDBJ databases">
        <title>Uncultivated large filamentous bacteria from sulfidic sediments reveal new species and different genomic features in energy metabolism and defense.</title>
        <authorList>
            <person name="Fonseca A."/>
        </authorList>
    </citation>
    <scope>NUCLEOTIDE SEQUENCE</scope>
    <source>
        <strain evidence="17">HSG4</strain>
    </source>
</reference>
<evidence type="ECO:0000256" key="11">
    <source>
        <dbReference type="ARBA" id="ARBA00022777"/>
    </source>
</evidence>
<dbReference type="PANTHER" id="PTHR34265:SF1">
    <property type="entry name" value="TYPE III PANTOTHENATE KINASE"/>
    <property type="match status" value="1"/>
</dbReference>
<dbReference type="GO" id="GO:0004594">
    <property type="term" value="F:pantothenate kinase activity"/>
    <property type="evidence" value="ECO:0007669"/>
    <property type="project" value="UniProtKB-EC"/>
</dbReference>
<evidence type="ECO:0000256" key="10">
    <source>
        <dbReference type="ARBA" id="ARBA00022741"/>
    </source>
</evidence>
<comment type="subcellular location">
    <subcellularLocation>
        <location evidence="4">Cytoplasm</location>
    </subcellularLocation>
</comment>
<organism evidence="17 18">
    <name type="scientific">Candidatus Marithioploca araucensis</name>
    <dbReference type="NCBI Taxonomy" id="70273"/>
    <lineage>
        <taxon>Bacteria</taxon>
        <taxon>Pseudomonadati</taxon>
        <taxon>Pseudomonadota</taxon>
        <taxon>Gammaproteobacteria</taxon>
        <taxon>Thiotrichales</taxon>
        <taxon>Thiotrichaceae</taxon>
        <taxon>Candidatus Marithioploca</taxon>
    </lineage>
</organism>
<feature type="non-terminal residue" evidence="17">
    <location>
        <position position="186"/>
    </location>
</feature>
<keyword evidence="11 17" id="KW-0418">Kinase</keyword>
<sequence>MMLLVDIGNSAIKWATLEQDNLGTQKRLAAQNDNLDNILTEAWRDIPLTDIWVSNVAAPQKAEILSNWFNAHWGLTPTFIKTTRYACGVKNGYKNPEQLGVDRWLALIGAYQLEKTALCVVDCGTAVTLDVLSANGYHQGGLIMPGVTTMHNALFKDTHKLSHLKKTDNRDNPFLALDTSTGITLG</sequence>
<keyword evidence="9 17" id="KW-0808">Transferase</keyword>
<evidence type="ECO:0000256" key="1">
    <source>
        <dbReference type="ARBA" id="ARBA00001206"/>
    </source>
</evidence>
<dbReference type="PANTHER" id="PTHR34265">
    <property type="entry name" value="TYPE III PANTOTHENATE KINASE"/>
    <property type="match status" value="1"/>
</dbReference>
<proteinExistence type="inferred from homology"/>
<accession>A0ABT7VVK9</accession>
<evidence type="ECO:0000313" key="17">
    <source>
        <dbReference type="EMBL" id="MDM8563612.1"/>
    </source>
</evidence>
<gene>
    <name evidence="17" type="ORF">QUF54_09685</name>
</gene>
<comment type="similarity">
    <text evidence="15">Belongs to the type III pantothenate kinase family.</text>
</comment>